<feature type="domain" description="Merozoite surface protein C-terminal" evidence="3">
    <location>
        <begin position="276"/>
        <end position="412"/>
    </location>
</feature>
<dbReference type="EMBL" id="AAKM01000009">
    <property type="protein sequence ID" value="EDL44414.1"/>
    <property type="molecule type" value="Genomic_DNA"/>
</dbReference>
<dbReference type="Proteomes" id="UP000008333">
    <property type="component" value="Unassembled WGS sequence"/>
</dbReference>
<keyword evidence="2" id="KW-0732">Signal</keyword>
<feature type="compositionally biased region" description="Basic and acidic residues" evidence="1">
    <location>
        <begin position="76"/>
        <end position="99"/>
    </location>
</feature>
<dbReference type="InParanoid" id="A5K800"/>
<organism evidence="4 5">
    <name type="scientific">Plasmodium vivax (strain Salvador I)</name>
    <dbReference type="NCBI Taxonomy" id="126793"/>
    <lineage>
        <taxon>Eukaryota</taxon>
        <taxon>Sar</taxon>
        <taxon>Alveolata</taxon>
        <taxon>Apicomplexa</taxon>
        <taxon>Aconoidasida</taxon>
        <taxon>Haemosporida</taxon>
        <taxon>Plasmodiidae</taxon>
        <taxon>Plasmodium</taxon>
        <taxon>Plasmodium (Plasmodium)</taxon>
    </lineage>
</organism>
<dbReference type="PhylomeDB" id="A5K800"/>
<sequence>MKTKVLFFLPSILLLPHSVWSETKGPSGPPPNKKLNANALHFLRGKLELLNKISEEQVVSPDFKKNVELLKKKIEELQGKAEKDKSKTDGEDTTPKEQQEDQNVSQNGLEEQAPSDSNEGEAQEENTQVKNVIFTEKEEAVDEEAEKEDTAVISEKANFPNEESQGNDETQTQESIEGEASPGVVVDETDDSPEGEPLSGLETEGNSSAESAPNEPDVNTTHTAVDTHMPADANIGVDTNMPFDTPPHPSGENPGAPQETHLPSIDENANRRASRMKHMSSFLNGLLTNQSNNKKEIFFHPYYGPYFNHGGYYNYDPYYNYAPAYNPFVSQARDYEVIKKLLDACFNKGEGADPNVPCIIDIFKKVLDDERFRNELKTFMYDLYEFLKKNDVLSDDEKKNELMRFFFDNAFQLVNPMFYY</sequence>
<dbReference type="Pfam" id="PF12948">
    <property type="entry name" value="MSP7_C"/>
    <property type="match status" value="1"/>
</dbReference>
<evidence type="ECO:0000256" key="1">
    <source>
        <dbReference type="SAM" id="MobiDB-lite"/>
    </source>
</evidence>
<feature type="compositionally biased region" description="Polar residues" evidence="1">
    <location>
        <begin position="101"/>
        <end position="117"/>
    </location>
</feature>
<keyword evidence="4" id="KW-0477">Merozoite</keyword>
<dbReference type="InterPro" id="IPR024781">
    <property type="entry name" value="MSP_C"/>
</dbReference>
<proteinExistence type="predicted"/>
<protein>
    <submittedName>
        <fullName evidence="4">Merozoite surface protein 7 (MSP7)</fullName>
    </submittedName>
</protein>
<comment type="caution">
    <text evidence="4">The sequence shown here is derived from an EMBL/GenBank/DDBJ whole genome shotgun (WGS) entry which is preliminary data.</text>
</comment>
<dbReference type="AlphaFoldDB" id="A5K800"/>
<feature type="compositionally biased region" description="Polar residues" evidence="1">
    <location>
        <begin position="204"/>
        <end position="224"/>
    </location>
</feature>
<feature type="signal peptide" evidence="2">
    <location>
        <begin position="1"/>
        <end position="21"/>
    </location>
</feature>
<evidence type="ECO:0000313" key="4">
    <source>
        <dbReference type="EMBL" id="EDL44414.1"/>
    </source>
</evidence>
<feature type="chain" id="PRO_5002683839" evidence="2">
    <location>
        <begin position="22"/>
        <end position="420"/>
    </location>
</feature>
<dbReference type="RefSeq" id="XP_001614141.1">
    <property type="nucleotide sequence ID" value="XM_001614091.1"/>
</dbReference>
<dbReference type="KEGG" id="pvx:PVX_082700"/>
<evidence type="ECO:0000256" key="2">
    <source>
        <dbReference type="SAM" id="SignalP"/>
    </source>
</evidence>
<evidence type="ECO:0000313" key="5">
    <source>
        <dbReference type="Proteomes" id="UP000008333"/>
    </source>
</evidence>
<dbReference type="VEuPathDB" id="PlasmoDB:PVX_082700"/>
<name>A5K800_PLAVS</name>
<keyword evidence="5" id="KW-1185">Reference proteome</keyword>
<feature type="compositionally biased region" description="Polar residues" evidence="1">
    <location>
        <begin position="161"/>
        <end position="175"/>
    </location>
</feature>
<dbReference type="GeneID" id="5473426"/>
<gene>
    <name evidence="4" type="ORF">PVX_082700</name>
</gene>
<reference evidence="4 5" key="1">
    <citation type="journal article" date="2008" name="Nature">
        <title>Comparative genomics of the neglected human malaria parasite Plasmodium vivax.</title>
        <authorList>
            <person name="Carlton J.M."/>
            <person name="Adams J.H."/>
            <person name="Silva J.C."/>
            <person name="Bidwell S.L."/>
            <person name="Lorenzi H."/>
            <person name="Caler E."/>
            <person name="Crabtree J."/>
            <person name="Angiuoli S.V."/>
            <person name="Merino E.F."/>
            <person name="Amedeo P."/>
            <person name="Cheng Q."/>
            <person name="Coulson R.M."/>
            <person name="Crabb B.S."/>
            <person name="Del Portillo H.A."/>
            <person name="Essien K."/>
            <person name="Feldblyum T.V."/>
            <person name="Fernandez-Becerra C."/>
            <person name="Gilson P.R."/>
            <person name="Gueye A.H."/>
            <person name="Guo X."/>
            <person name="Kang'a S."/>
            <person name="Kooij T.W."/>
            <person name="Korsinczky M."/>
            <person name="Meyer E.V."/>
            <person name="Nene V."/>
            <person name="Paulsen I."/>
            <person name="White O."/>
            <person name="Ralph S.A."/>
            <person name="Ren Q."/>
            <person name="Sargeant T.J."/>
            <person name="Salzberg S.L."/>
            <person name="Stoeckert C.J."/>
            <person name="Sullivan S.A."/>
            <person name="Yamamoto M.M."/>
            <person name="Hoffman S.L."/>
            <person name="Wortman J.R."/>
            <person name="Gardner M.J."/>
            <person name="Galinski M.R."/>
            <person name="Barnwell J.W."/>
            <person name="Fraser-Liggett C.M."/>
        </authorList>
    </citation>
    <scope>NUCLEOTIDE SEQUENCE [LARGE SCALE GENOMIC DNA]</scope>
    <source>
        <strain evidence="4 5">Salvador I</strain>
    </source>
</reference>
<accession>A5K800</accession>
<feature type="region of interest" description="Disordered" evidence="1">
    <location>
        <begin position="76"/>
        <end position="263"/>
    </location>
</feature>
<evidence type="ECO:0000259" key="3">
    <source>
        <dbReference type="Pfam" id="PF12948"/>
    </source>
</evidence>
<dbReference type="OMA" id="WSETKGP"/>